<name>A0ABY9P6A3_9GAMM</name>
<evidence type="ECO:0000313" key="2">
    <source>
        <dbReference type="EMBL" id="WMT02570.1"/>
    </source>
</evidence>
<dbReference type="EMBL" id="CP133568">
    <property type="protein sequence ID" value="WMT02570.1"/>
    <property type="molecule type" value="Genomic_DNA"/>
</dbReference>
<organism evidence="2 3">
    <name type="scientific">Lysobacter yananisis</name>
    <dbReference type="NCBI Taxonomy" id="1003114"/>
    <lineage>
        <taxon>Bacteria</taxon>
        <taxon>Pseudomonadati</taxon>
        <taxon>Pseudomonadota</taxon>
        <taxon>Gammaproteobacteria</taxon>
        <taxon>Lysobacterales</taxon>
        <taxon>Lysobacteraceae</taxon>
        <taxon>Lysobacter</taxon>
    </lineage>
</organism>
<dbReference type="RefSeq" id="WP_309151568.1">
    <property type="nucleotide sequence ID" value="NZ_CP133568.1"/>
</dbReference>
<evidence type="ECO:0000256" key="1">
    <source>
        <dbReference type="SAM" id="SignalP"/>
    </source>
</evidence>
<proteinExistence type="predicted"/>
<keyword evidence="1" id="KW-0732">Signal</keyword>
<keyword evidence="3" id="KW-1185">Reference proteome</keyword>
<feature type="chain" id="PRO_5046841739" description="P-type DNA transfer protein VirB5" evidence="1">
    <location>
        <begin position="40"/>
        <end position="257"/>
    </location>
</feature>
<evidence type="ECO:0008006" key="4">
    <source>
        <dbReference type="Google" id="ProtNLM"/>
    </source>
</evidence>
<dbReference type="Proteomes" id="UP001229313">
    <property type="component" value="Chromosome"/>
</dbReference>
<evidence type="ECO:0000313" key="3">
    <source>
        <dbReference type="Proteomes" id="UP001229313"/>
    </source>
</evidence>
<protein>
    <recommendedName>
        <fullName evidence="4">P-type DNA transfer protein VirB5</fullName>
    </recommendedName>
</protein>
<sequence>MHHPTERSATKYSHSRRLPALMAATVLCFAQMVAPPAHAQLVVTDPGNLGIAIKDLFDKIYQYGQQATRWTSQYNHYRQQLIKLQQLQMAQSAMRDDFPERDPSYGMDDICPGPRSEGLTGAMSAFNPQLDSDLVAEQRRLCQRMVLADNAKYNESVRMLKQLIQRNREFSQVEGQRGQVGDSQGSLAANDNETQRFMVRTRMDLDYWQARMKAYDDYIVALQKDQARLARRALEGKRSNGIGKIIQSEAIKSAFSL</sequence>
<feature type="signal peptide" evidence="1">
    <location>
        <begin position="1"/>
        <end position="39"/>
    </location>
</feature>
<reference evidence="2 3" key="1">
    <citation type="submission" date="2023-08" db="EMBL/GenBank/DDBJ databases">
        <title>The whole genome sequence of Lysobacter yananisis.</title>
        <authorList>
            <person name="Sun H."/>
        </authorList>
    </citation>
    <scope>NUCLEOTIDE SEQUENCE [LARGE SCALE GENOMIC DNA]</scope>
    <source>
        <strain evidence="2 3">SNNU513</strain>
    </source>
</reference>
<accession>A0ABY9P6A3</accession>
<gene>
    <name evidence="2" type="ORF">RDV84_21825</name>
</gene>